<dbReference type="EMBL" id="LR216287">
    <property type="protein sequence ID" value="VFJ13297.1"/>
    <property type="molecule type" value="Genomic_DNA"/>
</dbReference>
<dbReference type="GeneID" id="39420431"/>
<dbReference type="PANTHER" id="PTHR30543:SF21">
    <property type="entry name" value="NAD(P)H-DEPENDENT FMN REDUCTASE LOT6"/>
    <property type="match status" value="1"/>
</dbReference>
<keyword evidence="4" id="KW-1185">Reference proteome</keyword>
<dbReference type="RefSeq" id="WP_197731113.1">
    <property type="nucleotide sequence ID" value="NZ_LR216287.1"/>
</dbReference>
<dbReference type="Pfam" id="PF03358">
    <property type="entry name" value="FMN_red"/>
    <property type="match status" value="1"/>
</dbReference>
<comment type="similarity">
    <text evidence="1">Belongs to the SsuE family. Isf subfamily.</text>
</comment>
<evidence type="ECO:0000313" key="3">
    <source>
        <dbReference type="EMBL" id="VFJ13297.1"/>
    </source>
</evidence>
<dbReference type="SUPFAM" id="SSF52218">
    <property type="entry name" value="Flavoproteins"/>
    <property type="match status" value="1"/>
</dbReference>
<dbReference type="KEGG" id="nfn:NFRAN_0975"/>
<organism evidence="3 4">
    <name type="scientific">Candidatus Nitrosocosmicus franklandianus</name>
    <dbReference type="NCBI Taxonomy" id="1798806"/>
    <lineage>
        <taxon>Archaea</taxon>
        <taxon>Nitrososphaerota</taxon>
        <taxon>Nitrososphaeria</taxon>
        <taxon>Nitrososphaerales</taxon>
        <taxon>Nitrososphaeraceae</taxon>
        <taxon>Candidatus Nitrosocosmicus</taxon>
    </lineage>
</organism>
<keyword evidence="3" id="KW-0560">Oxidoreductase</keyword>
<dbReference type="Proteomes" id="UP000294299">
    <property type="component" value="Chromosome NFRAN"/>
</dbReference>
<reference evidence="3 4" key="1">
    <citation type="submission" date="2019-02" db="EMBL/GenBank/DDBJ databases">
        <authorList>
            <person name="Lehtovirta-Morley E L."/>
        </authorList>
    </citation>
    <scope>NUCLEOTIDE SEQUENCE [LARGE SCALE GENOMIC DNA]</scope>
    <source>
        <strain evidence="3">NFRAN1</strain>
    </source>
</reference>
<dbReference type="InterPro" id="IPR005025">
    <property type="entry name" value="FMN_Rdtase-like_dom"/>
</dbReference>
<dbReference type="EC" id="1.7.1.6" evidence="3"/>
<evidence type="ECO:0000259" key="2">
    <source>
        <dbReference type="Pfam" id="PF03358"/>
    </source>
</evidence>
<gene>
    <name evidence="3" type="primary">azr</name>
    <name evidence="3" type="ORF">NFRAN_0975</name>
</gene>
<dbReference type="GO" id="GO:0010181">
    <property type="term" value="F:FMN binding"/>
    <property type="evidence" value="ECO:0007669"/>
    <property type="project" value="TreeGrafter"/>
</dbReference>
<dbReference type="OrthoDB" id="9059at2157"/>
<dbReference type="PANTHER" id="PTHR30543">
    <property type="entry name" value="CHROMATE REDUCTASE"/>
    <property type="match status" value="1"/>
</dbReference>
<evidence type="ECO:0000256" key="1">
    <source>
        <dbReference type="ARBA" id="ARBA00038292"/>
    </source>
</evidence>
<dbReference type="Gene3D" id="3.40.50.360">
    <property type="match status" value="1"/>
</dbReference>
<dbReference type="InterPro" id="IPR050712">
    <property type="entry name" value="NAD(P)H-dep_reductase"/>
</dbReference>
<feature type="domain" description="NADPH-dependent FMN reductase-like" evidence="2">
    <location>
        <begin position="8"/>
        <end position="144"/>
    </location>
</feature>
<accession>A0A484IAQ3</accession>
<protein>
    <submittedName>
        <fullName evidence="3">NADPH azoreductase</fullName>
        <ecNumber evidence="3">1.7.1.6</ecNumber>
    </submittedName>
</protein>
<dbReference type="InterPro" id="IPR029039">
    <property type="entry name" value="Flavoprotein-like_sf"/>
</dbReference>
<dbReference type="AlphaFoldDB" id="A0A484IAQ3"/>
<dbReference type="GO" id="GO:0005829">
    <property type="term" value="C:cytosol"/>
    <property type="evidence" value="ECO:0007669"/>
    <property type="project" value="TreeGrafter"/>
</dbReference>
<proteinExistence type="inferred from homology"/>
<dbReference type="GO" id="GO:0050446">
    <property type="term" value="F:azobenzene reductase (NADP+) activity"/>
    <property type="evidence" value="ECO:0007669"/>
    <property type="project" value="UniProtKB-EC"/>
</dbReference>
<name>A0A484IAQ3_9ARCH</name>
<sequence length="183" mass="20313">MYALTMKNVVAIIGSATASSANHKLMEYLRSEARDIFQVMLYERLKTLPHFDPDLSLEQTPSEIVELRNLIQDADGVIISTPEYLFSIPSGLKNAIEWCVTTTVFSGKPLGIITASTSGIKGHEELQLIMRTLMATFTPETTLLIQGIKGKIDACGTIIDIQTRESLQRFIIALFSLIDARIH</sequence>
<evidence type="ECO:0000313" key="4">
    <source>
        <dbReference type="Proteomes" id="UP000294299"/>
    </source>
</evidence>